<dbReference type="EMBL" id="PQXL01000493">
    <property type="protein sequence ID" value="THV45398.1"/>
    <property type="molecule type" value="Genomic_DNA"/>
</dbReference>
<keyword evidence="4" id="KW-1185">Reference proteome</keyword>
<organism evidence="3 4">
    <name type="scientific">Botrytis galanthina</name>
    <dbReference type="NCBI Taxonomy" id="278940"/>
    <lineage>
        <taxon>Eukaryota</taxon>
        <taxon>Fungi</taxon>
        <taxon>Dikarya</taxon>
        <taxon>Ascomycota</taxon>
        <taxon>Pezizomycotina</taxon>
        <taxon>Leotiomycetes</taxon>
        <taxon>Helotiales</taxon>
        <taxon>Sclerotiniaceae</taxon>
        <taxon>Botrytis</taxon>
    </lineage>
</organism>
<reference evidence="3 4" key="1">
    <citation type="submission" date="2017-12" db="EMBL/GenBank/DDBJ databases">
        <title>Comparative genomics of Botrytis spp.</title>
        <authorList>
            <person name="Valero-Jimenez C.A."/>
            <person name="Tapia P."/>
            <person name="Veloso J."/>
            <person name="Silva-Moreno E."/>
            <person name="Staats M."/>
            <person name="Valdes J.H."/>
            <person name="Van Kan J.A.L."/>
        </authorList>
    </citation>
    <scope>NUCLEOTIDE SEQUENCE [LARGE SCALE GENOMIC DNA]</scope>
    <source>
        <strain evidence="3 4">MUCL435</strain>
    </source>
</reference>
<dbReference type="AlphaFoldDB" id="A0A4S8QKY4"/>
<name>A0A4S8QKY4_9HELO</name>
<evidence type="ECO:0000313" key="4">
    <source>
        <dbReference type="Proteomes" id="UP000308671"/>
    </source>
</evidence>
<sequence>MSYVQKQQQQQHPYNVRRHKQIVAYRSPPSSKLAPNVLSRPHAMHPNLQKLRIDPPVLLLLILCIVALLLWLSYGIYMVVNWYIHRLQTVKYGLEDSTNQDILMAKLHERTYSSEENGSRKFGQAVKWSHPPPIQTGDVKLEHAWTGKIADLSRHQSISSGSACAVSGDGCKRSPSLGGRRRSAV</sequence>
<keyword evidence="2" id="KW-0472">Membrane</keyword>
<feature type="transmembrane region" description="Helical" evidence="2">
    <location>
        <begin position="57"/>
        <end position="84"/>
    </location>
</feature>
<evidence type="ECO:0000256" key="1">
    <source>
        <dbReference type="SAM" id="MobiDB-lite"/>
    </source>
</evidence>
<evidence type="ECO:0000256" key="2">
    <source>
        <dbReference type="SAM" id="Phobius"/>
    </source>
</evidence>
<evidence type="ECO:0000313" key="3">
    <source>
        <dbReference type="EMBL" id="THV45398.1"/>
    </source>
</evidence>
<comment type="caution">
    <text evidence="3">The sequence shown here is derived from an EMBL/GenBank/DDBJ whole genome shotgun (WGS) entry which is preliminary data.</text>
</comment>
<keyword evidence="2" id="KW-1133">Transmembrane helix</keyword>
<dbReference type="OrthoDB" id="3511354at2759"/>
<dbReference type="Proteomes" id="UP000308671">
    <property type="component" value="Unassembled WGS sequence"/>
</dbReference>
<gene>
    <name evidence="3" type="ORF">BGAL_0494g00080</name>
</gene>
<proteinExistence type="predicted"/>
<keyword evidence="2" id="KW-0812">Transmembrane</keyword>
<feature type="region of interest" description="Disordered" evidence="1">
    <location>
        <begin position="160"/>
        <end position="185"/>
    </location>
</feature>
<protein>
    <submittedName>
        <fullName evidence="3">Uncharacterized protein</fullName>
    </submittedName>
</protein>
<accession>A0A4S8QKY4</accession>